<dbReference type="PaxDb" id="6239-K09C4.2"/>
<dbReference type="OrthoDB" id="5873229at2759"/>
<dbReference type="GO" id="GO:0022857">
    <property type="term" value="F:transmembrane transporter activity"/>
    <property type="evidence" value="ECO:0007669"/>
    <property type="project" value="InterPro"/>
</dbReference>
<dbReference type="GO" id="GO:0016020">
    <property type="term" value="C:membrane"/>
    <property type="evidence" value="ECO:0007669"/>
    <property type="project" value="UniProtKB-SubCell"/>
</dbReference>
<accession>Q21384</accession>
<dbReference type="InterPro" id="IPR045263">
    <property type="entry name" value="GLUT"/>
</dbReference>
<keyword evidence="3 5" id="KW-1133">Transmembrane helix</keyword>
<dbReference type="UCSC" id="K09C4.2">
    <property type="organism name" value="c. elegans"/>
</dbReference>
<dbReference type="InParanoid" id="Q21384"/>
<keyword evidence="2 5" id="KW-0812">Transmembrane</keyword>
<comment type="subcellular location">
    <subcellularLocation>
        <location evidence="1">Membrane</location>
    </subcellularLocation>
</comment>
<dbReference type="eggNOG" id="KOG0569">
    <property type="taxonomic scope" value="Eukaryota"/>
</dbReference>
<dbReference type="AGR" id="WB:WBGene00019548"/>
<dbReference type="PANTHER" id="PTHR23503">
    <property type="entry name" value="SOLUTE CARRIER FAMILY 2"/>
    <property type="match status" value="1"/>
</dbReference>
<dbReference type="Proteomes" id="UP000001940">
    <property type="component" value="Chromosome X"/>
</dbReference>
<feature type="transmembrane region" description="Helical" evidence="5">
    <location>
        <begin position="62"/>
        <end position="80"/>
    </location>
</feature>
<dbReference type="WormBase" id="K09C4.2">
    <property type="protein sequence ID" value="CE53673"/>
    <property type="gene ID" value="WBGene00019548"/>
</dbReference>
<dbReference type="InterPro" id="IPR005828">
    <property type="entry name" value="MFS_sugar_transport-like"/>
</dbReference>
<proteinExistence type="predicted"/>
<evidence type="ECO:0000256" key="3">
    <source>
        <dbReference type="ARBA" id="ARBA00022989"/>
    </source>
</evidence>
<evidence type="ECO:0000256" key="1">
    <source>
        <dbReference type="ARBA" id="ARBA00004370"/>
    </source>
</evidence>
<evidence type="ECO:0000313" key="7">
    <source>
        <dbReference type="Proteomes" id="UP000001940"/>
    </source>
</evidence>
<evidence type="ECO:0000256" key="5">
    <source>
        <dbReference type="SAM" id="Phobius"/>
    </source>
</evidence>
<dbReference type="AlphaFoldDB" id="Q21384"/>
<organism evidence="6 7">
    <name type="scientific">Caenorhabditis elegans</name>
    <dbReference type="NCBI Taxonomy" id="6239"/>
    <lineage>
        <taxon>Eukaryota</taxon>
        <taxon>Metazoa</taxon>
        <taxon>Ecdysozoa</taxon>
        <taxon>Nematoda</taxon>
        <taxon>Chromadorea</taxon>
        <taxon>Rhabditida</taxon>
        <taxon>Rhabditina</taxon>
        <taxon>Rhabditomorpha</taxon>
        <taxon>Rhabditoidea</taxon>
        <taxon>Rhabditidae</taxon>
        <taxon>Peloderinae</taxon>
        <taxon>Caenorhabditis</taxon>
    </lineage>
</organism>
<evidence type="ECO:0000313" key="6">
    <source>
        <dbReference type="EMBL" id="CCD69251.2"/>
    </source>
</evidence>
<evidence type="ECO:0000313" key="8">
    <source>
        <dbReference type="WormBase" id="K09C4.2"/>
    </source>
</evidence>
<feature type="transmembrane region" description="Helical" evidence="5">
    <location>
        <begin position="37"/>
        <end position="56"/>
    </location>
</feature>
<sequence>MTEITSTVVPATGANAIRLLFVTELFPPSARTVVGQAMLFGSMAVGMPVVSLFPIINSIFSPIFFVPFVIVQTVFGIYLYRYMPETRGRAVYDIIESMDKDVASRAVSIDEENTPLIKNRARTLATKRNSILNTPRTRAMTFDHKFISENCT</sequence>
<dbReference type="PhylomeDB" id="Q21384"/>
<evidence type="ECO:0000256" key="2">
    <source>
        <dbReference type="ARBA" id="ARBA00022692"/>
    </source>
</evidence>
<dbReference type="Gene3D" id="1.20.1250.20">
    <property type="entry name" value="MFS general substrate transporter like domains"/>
    <property type="match status" value="1"/>
</dbReference>
<protein>
    <submittedName>
        <fullName evidence="6">MFS domain-containing protein</fullName>
    </submittedName>
</protein>
<dbReference type="InterPro" id="IPR036259">
    <property type="entry name" value="MFS_trans_sf"/>
</dbReference>
<evidence type="ECO:0000256" key="4">
    <source>
        <dbReference type="ARBA" id="ARBA00023136"/>
    </source>
</evidence>
<dbReference type="SMR" id="Q21384"/>
<reference evidence="6 7" key="1">
    <citation type="journal article" date="1998" name="Science">
        <title>Genome sequence of the nematode C. elegans: a platform for investigating biology.</title>
        <authorList>
            <consortium name="The C. elegans sequencing consortium"/>
            <person name="Sulson J.E."/>
            <person name="Waterston R."/>
        </authorList>
    </citation>
    <scope>NUCLEOTIDE SEQUENCE [LARGE SCALE GENOMIC DNA]</scope>
    <source>
        <strain evidence="6 7">Bristol N2</strain>
    </source>
</reference>
<gene>
    <name evidence="6" type="ORF">CELE_K09C4.2</name>
    <name evidence="6 8" type="ORF">K09C4.2</name>
</gene>
<dbReference type="EMBL" id="BX284606">
    <property type="protein sequence ID" value="CCD69251.2"/>
    <property type="molecule type" value="Genomic_DNA"/>
</dbReference>
<keyword evidence="7" id="KW-1185">Reference proteome</keyword>
<keyword evidence="4 5" id="KW-0472">Membrane</keyword>
<dbReference type="Pfam" id="PF00083">
    <property type="entry name" value="Sugar_tr"/>
    <property type="match status" value="1"/>
</dbReference>
<dbReference type="STRING" id="6239.K09C4.2.1"/>
<name>Q21384_CAEEL</name>
<dbReference type="HOGENOM" id="CLU_1779074_0_0_1"/>
<dbReference type="PANTHER" id="PTHR23503:SF10">
    <property type="entry name" value="MFS DOMAIN-CONTAINING PROTEIN-RELATED"/>
    <property type="match status" value="1"/>
</dbReference>